<feature type="domain" description="F-box" evidence="1">
    <location>
        <begin position="48"/>
        <end position="93"/>
    </location>
</feature>
<proteinExistence type="predicted"/>
<dbReference type="InterPro" id="IPR032675">
    <property type="entry name" value="LRR_dom_sf"/>
</dbReference>
<dbReference type="InterPro" id="IPR036047">
    <property type="entry name" value="F-box-like_dom_sf"/>
</dbReference>
<dbReference type="PANTHER" id="PTHR38926:SF5">
    <property type="entry name" value="F-BOX AND LEUCINE-RICH REPEAT PROTEIN 6"/>
    <property type="match status" value="1"/>
</dbReference>
<accession>A0A8H6YEE7</accession>
<dbReference type="Gene3D" id="1.20.1280.50">
    <property type="match status" value="1"/>
</dbReference>
<dbReference type="OrthoDB" id="3005190at2759"/>
<dbReference type="Pfam" id="PF12937">
    <property type="entry name" value="F-box-like"/>
    <property type="match status" value="1"/>
</dbReference>
<name>A0A8H6YEE7_9AGAR</name>
<dbReference type="SUPFAM" id="SSF52047">
    <property type="entry name" value="RNI-like"/>
    <property type="match status" value="1"/>
</dbReference>
<organism evidence="2 3">
    <name type="scientific">Mycena sanguinolenta</name>
    <dbReference type="NCBI Taxonomy" id="230812"/>
    <lineage>
        <taxon>Eukaryota</taxon>
        <taxon>Fungi</taxon>
        <taxon>Dikarya</taxon>
        <taxon>Basidiomycota</taxon>
        <taxon>Agaricomycotina</taxon>
        <taxon>Agaricomycetes</taxon>
        <taxon>Agaricomycetidae</taxon>
        <taxon>Agaricales</taxon>
        <taxon>Marasmiineae</taxon>
        <taxon>Mycenaceae</taxon>
        <taxon>Mycena</taxon>
    </lineage>
</organism>
<reference evidence="2" key="1">
    <citation type="submission" date="2020-05" db="EMBL/GenBank/DDBJ databases">
        <title>Mycena genomes resolve the evolution of fungal bioluminescence.</title>
        <authorList>
            <person name="Tsai I.J."/>
        </authorList>
    </citation>
    <scope>NUCLEOTIDE SEQUENCE</scope>
    <source>
        <strain evidence="2">160909Yilan</strain>
    </source>
</reference>
<dbReference type="PANTHER" id="PTHR38926">
    <property type="entry name" value="F-BOX DOMAIN CONTAINING PROTEIN, EXPRESSED"/>
    <property type="match status" value="1"/>
</dbReference>
<dbReference type="EMBL" id="JACAZH010000010">
    <property type="protein sequence ID" value="KAF7357632.1"/>
    <property type="molecule type" value="Genomic_DNA"/>
</dbReference>
<evidence type="ECO:0000313" key="2">
    <source>
        <dbReference type="EMBL" id="KAF7357632.1"/>
    </source>
</evidence>
<gene>
    <name evidence="2" type="ORF">MSAN_01359700</name>
</gene>
<comment type="caution">
    <text evidence="2">The sequence shown here is derived from an EMBL/GenBank/DDBJ whole genome shotgun (WGS) entry which is preliminary data.</text>
</comment>
<sequence>MNVIPISIPDRREIVLEQTEQTENNPKFRDPERASAAALAYFLSPVHTLPVELLVDIFNLAVDEWTHIHDALRISQVCSHWRRIAHGTPRLWTGHIRVCLESRSDSRIQTYVDGLKAWLARSAPFSVPVSFMLGRGDVDHHLLGEVLSAAPRWRSLDLRMPKDPPLSLVRQLAQCRLDTLEELNLGMNRFENDITQHDEPAAISFTNLPRLRKLSICIFSDDASILMPWSQLTDLTLLSDSPDIALGILAQSSNLTRASVRTMGWSADPGAGRTIVTLDHLRTLSLPFWGWEGPFSRLFDYLSVPTLEEFRLNALNVLTPDAWSEARFTAFQLRASSITRLNLSYVSLTAEGLRAAIDHAPLLAQLQLNCCHPCLDDVLLGALTYKGTTGTLAPRLHHLVLEYMGRNSFTEDILAEMIASRWWADDAEPVSSTIARWTHVELVGDFGQHFMDTMQDLRRKGLDAECRL</sequence>
<dbReference type="InterPro" id="IPR001810">
    <property type="entry name" value="F-box_dom"/>
</dbReference>
<evidence type="ECO:0000259" key="1">
    <source>
        <dbReference type="Pfam" id="PF12937"/>
    </source>
</evidence>
<dbReference type="Gene3D" id="3.80.10.10">
    <property type="entry name" value="Ribonuclease Inhibitor"/>
    <property type="match status" value="1"/>
</dbReference>
<keyword evidence="3" id="KW-1185">Reference proteome</keyword>
<dbReference type="Proteomes" id="UP000623467">
    <property type="component" value="Unassembled WGS sequence"/>
</dbReference>
<evidence type="ECO:0000313" key="3">
    <source>
        <dbReference type="Proteomes" id="UP000623467"/>
    </source>
</evidence>
<protein>
    <submittedName>
        <fullName evidence="2">F-box domain-containing protein</fullName>
    </submittedName>
</protein>
<dbReference type="AlphaFoldDB" id="A0A8H6YEE7"/>
<dbReference type="SUPFAM" id="SSF81383">
    <property type="entry name" value="F-box domain"/>
    <property type="match status" value="1"/>
</dbReference>